<organism evidence="1 2">
    <name type="scientific">Sousa chinensis</name>
    <name type="common">Indo-pacific humpbacked dolphin</name>
    <name type="synonym">Steno chinensis</name>
    <dbReference type="NCBI Taxonomy" id="103600"/>
    <lineage>
        <taxon>Eukaryota</taxon>
        <taxon>Metazoa</taxon>
        <taxon>Chordata</taxon>
        <taxon>Craniata</taxon>
        <taxon>Vertebrata</taxon>
        <taxon>Euteleostomi</taxon>
        <taxon>Mammalia</taxon>
        <taxon>Eutheria</taxon>
        <taxon>Laurasiatheria</taxon>
        <taxon>Artiodactyla</taxon>
        <taxon>Whippomorpha</taxon>
        <taxon>Cetacea</taxon>
        <taxon>Odontoceti</taxon>
        <taxon>Delphinidae</taxon>
        <taxon>Sousa</taxon>
    </lineage>
</organism>
<evidence type="ECO:0000313" key="2">
    <source>
        <dbReference type="Proteomes" id="UP000295264"/>
    </source>
</evidence>
<sequence length="14" mass="1761">RHIPLSRLMKAYFE</sequence>
<gene>
    <name evidence="1" type="ORF">DBR06_SOUSAS33710064</name>
</gene>
<protein>
    <submittedName>
        <fullName evidence="1">Uncharacterized protein</fullName>
    </submittedName>
</protein>
<keyword evidence="2" id="KW-1185">Reference proteome</keyword>
<evidence type="ECO:0000313" key="1">
    <source>
        <dbReference type="EMBL" id="TEA35102.1"/>
    </source>
</evidence>
<feature type="non-terminal residue" evidence="1">
    <location>
        <position position="1"/>
    </location>
</feature>
<name>A0A484GHG8_SOUCH</name>
<accession>A0A484GHG8</accession>
<dbReference type="EMBL" id="QWLN02007868">
    <property type="protein sequence ID" value="TEA35102.1"/>
    <property type="molecule type" value="Genomic_DNA"/>
</dbReference>
<dbReference type="Proteomes" id="UP000295264">
    <property type="component" value="Unassembled WGS sequence"/>
</dbReference>
<proteinExistence type="predicted"/>
<reference evidence="1 2" key="1">
    <citation type="journal article" date="2018" name="Genomics">
        <title>Molecular footprints of inshore aquatic adaptation in Indo-Pacific humpback dolphin (Sousa chinensis).</title>
        <authorList>
            <person name="Ming Y."/>
            <person name="Jian J."/>
            <person name="Yu F."/>
            <person name="Yu X."/>
            <person name="Wang J."/>
            <person name="Liu W."/>
        </authorList>
    </citation>
    <scope>NUCLEOTIDE SEQUENCE [LARGE SCALE GENOMIC DNA]</scope>
    <source>
        <strain evidence="1">MY-2018</strain>
        <tissue evidence="1">Skin</tissue>
    </source>
</reference>
<comment type="caution">
    <text evidence="1">The sequence shown here is derived from an EMBL/GenBank/DDBJ whole genome shotgun (WGS) entry which is preliminary data.</text>
</comment>